<dbReference type="SMART" id="SM00387">
    <property type="entry name" value="HATPase_c"/>
    <property type="match status" value="1"/>
</dbReference>
<accession>A0A2S9V7W7</accession>
<dbReference type="PANTHER" id="PTHR43047:SF72">
    <property type="entry name" value="OSMOSENSING HISTIDINE PROTEIN KINASE SLN1"/>
    <property type="match status" value="1"/>
</dbReference>
<evidence type="ECO:0000313" key="6">
    <source>
        <dbReference type="EMBL" id="PRO72532.1"/>
    </source>
</evidence>
<dbReference type="RefSeq" id="WP_105935479.1">
    <property type="nucleotide sequence ID" value="NZ_PVNP01000184.1"/>
</dbReference>
<comment type="catalytic activity">
    <reaction evidence="1">
        <text>ATP + protein L-histidine = ADP + protein N-phospho-L-histidine.</text>
        <dbReference type="EC" id="2.7.13.3"/>
    </reaction>
</comment>
<dbReference type="GO" id="GO:0009927">
    <property type="term" value="F:histidine phosphotransfer kinase activity"/>
    <property type="evidence" value="ECO:0007669"/>
    <property type="project" value="TreeGrafter"/>
</dbReference>
<comment type="caution">
    <text evidence="6">The sequence shown here is derived from an EMBL/GenBank/DDBJ whole genome shotgun (WGS) entry which is preliminary data.</text>
</comment>
<keyword evidence="4" id="KW-0418">Kinase</keyword>
<dbReference type="Pfam" id="PF02518">
    <property type="entry name" value="HATPase_c"/>
    <property type="match status" value="1"/>
</dbReference>
<reference evidence="7" key="1">
    <citation type="journal article" date="2020" name="Int. J. Syst. Evol. Microbiol.">
        <title>Alteromonas alba sp. nov., a marine bacterium isolated from the seawater of the West Pacific Ocean.</title>
        <authorList>
            <person name="Sun C."/>
            <person name="Wu Y.-H."/>
            <person name="Xamxidin M."/>
            <person name="Cheng H."/>
            <person name="Xu X.-W."/>
        </authorList>
    </citation>
    <scope>NUCLEOTIDE SEQUENCE [LARGE SCALE GENOMIC DNA]</scope>
    <source>
        <strain evidence="7">190</strain>
    </source>
</reference>
<evidence type="ECO:0000256" key="1">
    <source>
        <dbReference type="ARBA" id="ARBA00000085"/>
    </source>
</evidence>
<sequence>MHCANGNYVFSIKDNGIGIPSAMINKMLEPFTQFDMRLSRNYDGAGMGLSIAKSLAEIMDGTLEIDSEVDKGTNVTVTLPEQSRPKDNKND</sequence>
<dbReference type="OrthoDB" id="1931120at2"/>
<dbReference type="EMBL" id="PVNP01000184">
    <property type="protein sequence ID" value="PRO72532.1"/>
    <property type="molecule type" value="Genomic_DNA"/>
</dbReference>
<dbReference type="GO" id="GO:0000155">
    <property type="term" value="F:phosphorelay sensor kinase activity"/>
    <property type="evidence" value="ECO:0007669"/>
    <property type="project" value="TreeGrafter"/>
</dbReference>
<dbReference type="PANTHER" id="PTHR43047">
    <property type="entry name" value="TWO-COMPONENT HISTIDINE PROTEIN KINASE"/>
    <property type="match status" value="1"/>
</dbReference>
<proteinExistence type="predicted"/>
<keyword evidence="7" id="KW-1185">Reference proteome</keyword>
<dbReference type="GO" id="GO:0005886">
    <property type="term" value="C:plasma membrane"/>
    <property type="evidence" value="ECO:0007669"/>
    <property type="project" value="TreeGrafter"/>
</dbReference>
<evidence type="ECO:0000256" key="3">
    <source>
        <dbReference type="ARBA" id="ARBA00022679"/>
    </source>
</evidence>
<dbReference type="InterPro" id="IPR036890">
    <property type="entry name" value="HATPase_C_sf"/>
</dbReference>
<dbReference type="Gene3D" id="3.30.565.10">
    <property type="entry name" value="Histidine kinase-like ATPase, C-terminal domain"/>
    <property type="match status" value="1"/>
</dbReference>
<dbReference type="PRINTS" id="PR00344">
    <property type="entry name" value="BCTRLSENSOR"/>
</dbReference>
<name>A0A2S9V7W7_9ALTE</name>
<feature type="domain" description="Histidine kinase" evidence="5">
    <location>
        <begin position="1"/>
        <end position="83"/>
    </location>
</feature>
<dbReference type="InterPro" id="IPR004358">
    <property type="entry name" value="Sig_transdc_His_kin-like_C"/>
</dbReference>
<dbReference type="EC" id="2.7.13.3" evidence="2"/>
<gene>
    <name evidence="6" type="ORF">C6Y40_16275</name>
</gene>
<dbReference type="PROSITE" id="PS50109">
    <property type="entry name" value="HIS_KIN"/>
    <property type="match status" value="1"/>
</dbReference>
<organism evidence="6 7">
    <name type="scientific">Alteromonas alba</name>
    <dbReference type="NCBI Taxonomy" id="2079529"/>
    <lineage>
        <taxon>Bacteria</taxon>
        <taxon>Pseudomonadati</taxon>
        <taxon>Pseudomonadota</taxon>
        <taxon>Gammaproteobacteria</taxon>
        <taxon>Alteromonadales</taxon>
        <taxon>Alteromonadaceae</taxon>
        <taxon>Alteromonas/Salinimonas group</taxon>
        <taxon>Alteromonas</taxon>
    </lineage>
</organism>
<dbReference type="SUPFAM" id="SSF55874">
    <property type="entry name" value="ATPase domain of HSP90 chaperone/DNA topoisomerase II/histidine kinase"/>
    <property type="match status" value="1"/>
</dbReference>
<dbReference type="AlphaFoldDB" id="A0A2S9V7W7"/>
<dbReference type="InterPro" id="IPR005467">
    <property type="entry name" value="His_kinase_dom"/>
</dbReference>
<dbReference type="InterPro" id="IPR003594">
    <property type="entry name" value="HATPase_dom"/>
</dbReference>
<dbReference type="Proteomes" id="UP000238949">
    <property type="component" value="Unassembled WGS sequence"/>
</dbReference>
<evidence type="ECO:0000256" key="2">
    <source>
        <dbReference type="ARBA" id="ARBA00012438"/>
    </source>
</evidence>
<evidence type="ECO:0000256" key="4">
    <source>
        <dbReference type="ARBA" id="ARBA00022777"/>
    </source>
</evidence>
<protein>
    <recommendedName>
        <fullName evidence="2">histidine kinase</fullName>
        <ecNumber evidence="2">2.7.13.3</ecNumber>
    </recommendedName>
</protein>
<keyword evidence="3" id="KW-0808">Transferase</keyword>
<evidence type="ECO:0000259" key="5">
    <source>
        <dbReference type="PROSITE" id="PS50109"/>
    </source>
</evidence>
<evidence type="ECO:0000313" key="7">
    <source>
        <dbReference type="Proteomes" id="UP000238949"/>
    </source>
</evidence>